<evidence type="ECO:0000256" key="9">
    <source>
        <dbReference type="ARBA" id="ARBA00029829"/>
    </source>
</evidence>
<evidence type="ECO:0000256" key="5">
    <source>
        <dbReference type="ARBA" id="ARBA00022989"/>
    </source>
</evidence>
<dbReference type="InterPro" id="IPR041916">
    <property type="entry name" value="Anti_sigma_zinc_sf"/>
</dbReference>
<dbReference type="PANTHER" id="PTHR37461">
    <property type="entry name" value="ANTI-SIGMA-K FACTOR RSKA"/>
    <property type="match status" value="1"/>
</dbReference>
<keyword evidence="6" id="KW-0472">Membrane</keyword>
<feature type="domain" description="Putative zinc-finger" evidence="12">
    <location>
        <begin position="8"/>
        <end position="36"/>
    </location>
</feature>
<dbReference type="GO" id="GO:0006417">
    <property type="term" value="P:regulation of translation"/>
    <property type="evidence" value="ECO:0007669"/>
    <property type="project" value="TreeGrafter"/>
</dbReference>
<dbReference type="Pfam" id="PF13490">
    <property type="entry name" value="zf-HC2"/>
    <property type="match status" value="1"/>
</dbReference>
<dbReference type="Gene3D" id="1.10.10.1320">
    <property type="entry name" value="Anti-sigma factor, zinc-finger domain"/>
    <property type="match status" value="1"/>
</dbReference>
<comment type="subcellular location">
    <subcellularLocation>
        <location evidence="2">Cell membrane</location>
    </subcellularLocation>
    <subcellularLocation>
        <location evidence="1">Membrane</location>
        <topology evidence="1">Single-pass membrane protein</topology>
    </subcellularLocation>
</comment>
<evidence type="ECO:0000256" key="4">
    <source>
        <dbReference type="ARBA" id="ARBA00022692"/>
    </source>
</evidence>
<evidence type="ECO:0000313" key="13">
    <source>
        <dbReference type="EMBL" id="EIT84314.1"/>
    </source>
</evidence>
<comment type="caution">
    <text evidence="13">The sequence shown here is derived from an EMBL/GenBank/DDBJ whole genome shotgun (WGS) entry which is preliminary data.</text>
</comment>
<evidence type="ECO:0000256" key="7">
    <source>
        <dbReference type="ARBA" id="ARBA00024353"/>
    </source>
</evidence>
<dbReference type="EMBL" id="AKKV01000036">
    <property type="protein sequence ID" value="EIT84314.1"/>
    <property type="molecule type" value="Genomic_DNA"/>
</dbReference>
<dbReference type="STRING" id="1196324.A374_16048"/>
<name>I8AFZ9_9BACL</name>
<dbReference type="InterPro" id="IPR027383">
    <property type="entry name" value="Znf_put"/>
</dbReference>
<evidence type="ECO:0000256" key="6">
    <source>
        <dbReference type="ARBA" id="ARBA00023136"/>
    </source>
</evidence>
<evidence type="ECO:0000256" key="2">
    <source>
        <dbReference type="ARBA" id="ARBA00004236"/>
    </source>
</evidence>
<evidence type="ECO:0000256" key="3">
    <source>
        <dbReference type="ARBA" id="ARBA00022475"/>
    </source>
</evidence>
<dbReference type="InterPro" id="IPR018764">
    <property type="entry name" value="RskA_C"/>
</dbReference>
<evidence type="ECO:0000256" key="1">
    <source>
        <dbReference type="ARBA" id="ARBA00004167"/>
    </source>
</evidence>
<protein>
    <recommendedName>
        <fullName evidence="8">Anti-sigma-W factor RsiW</fullName>
    </recommendedName>
    <alternativeName>
        <fullName evidence="10">Regulator of SigK</fullName>
    </alternativeName>
    <alternativeName>
        <fullName evidence="9">Sigma-K anti-sigma factor RskA</fullName>
    </alternativeName>
</protein>
<evidence type="ECO:0000256" key="10">
    <source>
        <dbReference type="ARBA" id="ARBA00030803"/>
    </source>
</evidence>
<keyword evidence="14" id="KW-1185">Reference proteome</keyword>
<feature type="domain" description="Anti-sigma K factor RskA C-terminal" evidence="11">
    <location>
        <begin position="99"/>
        <end position="235"/>
    </location>
</feature>
<organism evidence="13 14">
    <name type="scientific">Fictibacillus macauensis ZFHKF-1</name>
    <dbReference type="NCBI Taxonomy" id="1196324"/>
    <lineage>
        <taxon>Bacteria</taxon>
        <taxon>Bacillati</taxon>
        <taxon>Bacillota</taxon>
        <taxon>Bacilli</taxon>
        <taxon>Bacillales</taxon>
        <taxon>Fictibacillaceae</taxon>
        <taxon>Fictibacillus</taxon>
    </lineage>
</organism>
<keyword evidence="3" id="KW-1003">Cell membrane</keyword>
<dbReference type="Pfam" id="PF10099">
    <property type="entry name" value="RskA_C"/>
    <property type="match status" value="1"/>
</dbReference>
<evidence type="ECO:0000259" key="11">
    <source>
        <dbReference type="Pfam" id="PF10099"/>
    </source>
</evidence>
<dbReference type="RefSeq" id="WP_007203282.1">
    <property type="nucleotide sequence ID" value="NZ_AKKV01000036.1"/>
</dbReference>
<sequence>MERKQCDQLLDYYNDQLTGEEKAAFEAHLHSCSDCQQEWQEWQALTEPLPYLSEDITPPASMKKRVLTNVFAESLDQKQEQPEQVTVLKPKPRRWLPSLLAAGLLLSLGANVYLYSTKQTNDQQAAPQEVSKTAQSVALGTVDQKEAGGTASFIQENQATNLVVQMGKMPKLSGTQTYQVWLVEGDKKYPAGSFVPNESGNGSLIYPIHYSSKHKWDAIAISLEPKPHNKQPKGKILMLSKL</sequence>
<reference evidence="13 14" key="1">
    <citation type="journal article" date="2012" name="J. Bacteriol.">
        <title>Genome of Bacillus macauensis ZFHKF-1, a Long-Chain-Forming Bacterium.</title>
        <authorList>
            <person name="Cai L."/>
            <person name="Zhang T."/>
        </authorList>
    </citation>
    <scope>NUCLEOTIDE SEQUENCE [LARGE SCALE GENOMIC DNA]</scope>
    <source>
        <strain evidence="13 14">ZFHKF-1</strain>
    </source>
</reference>
<dbReference type="GO" id="GO:0016989">
    <property type="term" value="F:sigma factor antagonist activity"/>
    <property type="evidence" value="ECO:0007669"/>
    <property type="project" value="TreeGrafter"/>
</dbReference>
<evidence type="ECO:0000313" key="14">
    <source>
        <dbReference type="Proteomes" id="UP000004080"/>
    </source>
</evidence>
<dbReference type="GO" id="GO:0005886">
    <property type="term" value="C:plasma membrane"/>
    <property type="evidence" value="ECO:0007669"/>
    <property type="project" value="UniProtKB-SubCell"/>
</dbReference>
<evidence type="ECO:0000259" key="12">
    <source>
        <dbReference type="Pfam" id="PF13490"/>
    </source>
</evidence>
<keyword evidence="5" id="KW-1133">Transmembrane helix</keyword>
<keyword evidence="4" id="KW-0812">Transmembrane</keyword>
<comment type="similarity">
    <text evidence="7">Belongs to the zinc-associated anti-sigma factor (ZAS) superfamily. Anti-sigma-W factor family.</text>
</comment>
<proteinExistence type="inferred from homology"/>
<dbReference type="PANTHER" id="PTHR37461:SF1">
    <property type="entry name" value="ANTI-SIGMA-K FACTOR RSKA"/>
    <property type="match status" value="1"/>
</dbReference>
<dbReference type="Proteomes" id="UP000004080">
    <property type="component" value="Unassembled WGS sequence"/>
</dbReference>
<dbReference type="InterPro" id="IPR051474">
    <property type="entry name" value="Anti-sigma-K/W_factor"/>
</dbReference>
<dbReference type="PATRIC" id="fig|1196324.3.peg.3283"/>
<dbReference type="AlphaFoldDB" id="I8AFZ9"/>
<gene>
    <name evidence="13" type="ORF">A374_16048</name>
</gene>
<accession>I8AFZ9</accession>
<dbReference type="eggNOG" id="COG5662">
    <property type="taxonomic scope" value="Bacteria"/>
</dbReference>
<evidence type="ECO:0000256" key="8">
    <source>
        <dbReference type="ARBA" id="ARBA00024438"/>
    </source>
</evidence>